<feature type="non-terminal residue" evidence="1">
    <location>
        <position position="135"/>
    </location>
</feature>
<protein>
    <submittedName>
        <fullName evidence="1">Uncharacterized protein</fullName>
    </submittedName>
</protein>
<dbReference type="AlphaFoldDB" id="A0A6A4HNP7"/>
<gene>
    <name evidence="1" type="ORF">BT96DRAFT_745646</name>
</gene>
<evidence type="ECO:0000313" key="2">
    <source>
        <dbReference type="Proteomes" id="UP000799118"/>
    </source>
</evidence>
<sequence length="135" mass="15606">NYKLDLDGAIDSIEQSGGNPIWPKKLWKPILRDEYIKLSEVLALTTLAKPAPSKAIVDEVTWRRAWHATKDAISFAFAERDKELDAYEKHIQHLFDDNHSSSHRNVLQYDRAVRQLIGSRRDILFNDLEHADVAR</sequence>
<dbReference type="Proteomes" id="UP000799118">
    <property type="component" value="Unassembled WGS sequence"/>
</dbReference>
<dbReference type="EMBL" id="ML769454">
    <property type="protein sequence ID" value="KAE9400622.1"/>
    <property type="molecule type" value="Genomic_DNA"/>
</dbReference>
<dbReference type="OrthoDB" id="2355984at2759"/>
<accession>A0A6A4HNP7</accession>
<reference evidence="1" key="1">
    <citation type="journal article" date="2019" name="Environ. Microbiol.">
        <title>Fungal ecological strategies reflected in gene transcription - a case study of two litter decomposers.</title>
        <authorList>
            <person name="Barbi F."/>
            <person name="Kohler A."/>
            <person name="Barry K."/>
            <person name="Baskaran P."/>
            <person name="Daum C."/>
            <person name="Fauchery L."/>
            <person name="Ihrmark K."/>
            <person name="Kuo A."/>
            <person name="LaButti K."/>
            <person name="Lipzen A."/>
            <person name="Morin E."/>
            <person name="Grigoriev I.V."/>
            <person name="Henrissat B."/>
            <person name="Lindahl B."/>
            <person name="Martin F."/>
        </authorList>
    </citation>
    <scope>NUCLEOTIDE SEQUENCE</scope>
    <source>
        <strain evidence="1">JB14</strain>
    </source>
</reference>
<evidence type="ECO:0000313" key="1">
    <source>
        <dbReference type="EMBL" id="KAE9400622.1"/>
    </source>
</evidence>
<keyword evidence="2" id="KW-1185">Reference proteome</keyword>
<name>A0A6A4HNP7_9AGAR</name>
<proteinExistence type="predicted"/>
<feature type="non-terminal residue" evidence="1">
    <location>
        <position position="1"/>
    </location>
</feature>
<organism evidence="1 2">
    <name type="scientific">Gymnopus androsaceus JB14</name>
    <dbReference type="NCBI Taxonomy" id="1447944"/>
    <lineage>
        <taxon>Eukaryota</taxon>
        <taxon>Fungi</taxon>
        <taxon>Dikarya</taxon>
        <taxon>Basidiomycota</taxon>
        <taxon>Agaricomycotina</taxon>
        <taxon>Agaricomycetes</taxon>
        <taxon>Agaricomycetidae</taxon>
        <taxon>Agaricales</taxon>
        <taxon>Marasmiineae</taxon>
        <taxon>Omphalotaceae</taxon>
        <taxon>Gymnopus</taxon>
    </lineage>
</organism>